<sequence>MCSTAITAQSNWKADLAHSRIRFNIAHLMISEVSGHFSEFDVQAVANEEFSEPEFVVEIKPRSIDTNNEKRDAHLRSDDFFHVEIYPSITFKSISFEKTGKKTFKLRGDLTMHGTTKSVILEGRLNGIITDAKSEKLTARLKLTGTLVRRDFGIGSKSFTIGDEVDISINLEMEQQ</sequence>
<keyword evidence="3" id="KW-1185">Reference proteome</keyword>
<dbReference type="InterPro" id="IPR007372">
    <property type="entry name" value="Lipid/polyisoprenoid-bd_YceI"/>
</dbReference>
<name>A0ABW5VFP1_9FLAO</name>
<comment type="caution">
    <text evidence="2">The sequence shown here is derived from an EMBL/GenBank/DDBJ whole genome shotgun (WGS) entry which is preliminary data.</text>
</comment>
<dbReference type="RefSeq" id="WP_377974039.1">
    <property type="nucleotide sequence ID" value="NZ_JBHUOK010000030.1"/>
</dbReference>
<accession>A0ABW5VFP1</accession>
<proteinExistence type="predicted"/>
<organism evidence="2 3">
    <name type="scientific">Arenibacter antarcticus</name>
    <dbReference type="NCBI Taxonomy" id="2040469"/>
    <lineage>
        <taxon>Bacteria</taxon>
        <taxon>Pseudomonadati</taxon>
        <taxon>Bacteroidota</taxon>
        <taxon>Flavobacteriia</taxon>
        <taxon>Flavobacteriales</taxon>
        <taxon>Flavobacteriaceae</taxon>
        <taxon>Arenibacter</taxon>
    </lineage>
</organism>
<evidence type="ECO:0000313" key="3">
    <source>
        <dbReference type="Proteomes" id="UP001597532"/>
    </source>
</evidence>
<dbReference type="Proteomes" id="UP001597532">
    <property type="component" value="Unassembled WGS sequence"/>
</dbReference>
<dbReference type="InterPro" id="IPR036761">
    <property type="entry name" value="TTHA0802/YceI-like_sf"/>
</dbReference>
<dbReference type="Gene3D" id="2.40.128.110">
    <property type="entry name" value="Lipid/polyisoprenoid-binding, YceI-like"/>
    <property type="match status" value="1"/>
</dbReference>
<dbReference type="PANTHER" id="PTHR34406:SF1">
    <property type="entry name" value="PROTEIN YCEI"/>
    <property type="match status" value="1"/>
</dbReference>
<feature type="domain" description="Lipid/polyisoprenoid-binding YceI-like" evidence="1">
    <location>
        <begin position="11"/>
        <end position="174"/>
    </location>
</feature>
<dbReference type="SUPFAM" id="SSF101874">
    <property type="entry name" value="YceI-like"/>
    <property type="match status" value="1"/>
</dbReference>
<reference evidence="3" key="1">
    <citation type="journal article" date="2019" name="Int. J. Syst. Evol. Microbiol.">
        <title>The Global Catalogue of Microorganisms (GCM) 10K type strain sequencing project: providing services to taxonomists for standard genome sequencing and annotation.</title>
        <authorList>
            <consortium name="The Broad Institute Genomics Platform"/>
            <consortium name="The Broad Institute Genome Sequencing Center for Infectious Disease"/>
            <person name="Wu L."/>
            <person name="Ma J."/>
        </authorList>
    </citation>
    <scope>NUCLEOTIDE SEQUENCE [LARGE SCALE GENOMIC DNA]</scope>
    <source>
        <strain evidence="3">KCTC 52924</strain>
    </source>
</reference>
<dbReference type="Pfam" id="PF04264">
    <property type="entry name" value="YceI"/>
    <property type="match status" value="1"/>
</dbReference>
<dbReference type="EMBL" id="JBHUOK010000030">
    <property type="protein sequence ID" value="MFD2790497.1"/>
    <property type="molecule type" value="Genomic_DNA"/>
</dbReference>
<protein>
    <submittedName>
        <fullName evidence="2">YceI family protein</fullName>
    </submittedName>
</protein>
<dbReference type="SMART" id="SM00867">
    <property type="entry name" value="YceI"/>
    <property type="match status" value="1"/>
</dbReference>
<evidence type="ECO:0000313" key="2">
    <source>
        <dbReference type="EMBL" id="MFD2790497.1"/>
    </source>
</evidence>
<gene>
    <name evidence="2" type="ORF">ACFS1K_12055</name>
</gene>
<evidence type="ECO:0000259" key="1">
    <source>
        <dbReference type="SMART" id="SM00867"/>
    </source>
</evidence>
<dbReference type="PANTHER" id="PTHR34406">
    <property type="entry name" value="PROTEIN YCEI"/>
    <property type="match status" value="1"/>
</dbReference>